<dbReference type="PANTHER" id="PTHR44167:SF24">
    <property type="entry name" value="SERINE_THREONINE-PROTEIN KINASE CHK2"/>
    <property type="match status" value="1"/>
</dbReference>
<organism evidence="2 3">
    <name type="scientific">Aspergillus terreus (strain NIH 2624 / FGSC A1156)</name>
    <dbReference type="NCBI Taxonomy" id="341663"/>
    <lineage>
        <taxon>Eukaryota</taxon>
        <taxon>Fungi</taxon>
        <taxon>Dikarya</taxon>
        <taxon>Ascomycota</taxon>
        <taxon>Pezizomycotina</taxon>
        <taxon>Eurotiomycetes</taxon>
        <taxon>Eurotiomycetidae</taxon>
        <taxon>Eurotiales</taxon>
        <taxon>Aspergillaceae</taxon>
        <taxon>Aspergillus</taxon>
        <taxon>Aspergillus subgen. Circumdati</taxon>
    </lineage>
</organism>
<evidence type="ECO:0000313" key="3">
    <source>
        <dbReference type="Proteomes" id="UP000007963"/>
    </source>
</evidence>
<dbReference type="OrthoDB" id="5979581at2759"/>
<dbReference type="OMA" id="LACAMYS"/>
<dbReference type="STRING" id="341663.Q0CZK8"/>
<dbReference type="eggNOG" id="KOG1290">
    <property type="taxonomic scope" value="Eukaryota"/>
</dbReference>
<dbReference type="PANTHER" id="PTHR44167">
    <property type="entry name" value="OVARIAN-SPECIFIC SERINE/THREONINE-PROTEIN KINASE LOK-RELATED"/>
    <property type="match status" value="1"/>
</dbReference>
<dbReference type="Gene3D" id="1.10.510.10">
    <property type="entry name" value="Transferase(Phosphotransferase) domain 1"/>
    <property type="match status" value="1"/>
</dbReference>
<dbReference type="Proteomes" id="UP000007963">
    <property type="component" value="Unassembled WGS sequence"/>
</dbReference>
<dbReference type="Pfam" id="PF00069">
    <property type="entry name" value="Pkinase"/>
    <property type="match status" value="1"/>
</dbReference>
<accession>Q0CZK8</accession>
<dbReference type="GO" id="GO:0044773">
    <property type="term" value="P:mitotic DNA damage checkpoint signaling"/>
    <property type="evidence" value="ECO:0007669"/>
    <property type="project" value="TreeGrafter"/>
</dbReference>
<feature type="domain" description="Protein kinase" evidence="1">
    <location>
        <begin position="1"/>
        <end position="249"/>
    </location>
</feature>
<dbReference type="GO" id="GO:0005634">
    <property type="term" value="C:nucleus"/>
    <property type="evidence" value="ECO:0007669"/>
    <property type="project" value="TreeGrafter"/>
</dbReference>
<protein>
    <recommendedName>
        <fullName evidence="1">Protein kinase domain-containing protein</fullName>
    </recommendedName>
</protein>
<gene>
    <name evidence="2" type="ORF">ATEG_00876</name>
</gene>
<dbReference type="PROSITE" id="PS50011">
    <property type="entry name" value="PROTEIN_KINASE_DOM"/>
    <property type="match status" value="1"/>
</dbReference>
<reference evidence="3" key="1">
    <citation type="submission" date="2005-09" db="EMBL/GenBank/DDBJ databases">
        <title>Annotation of the Aspergillus terreus NIH2624 genome.</title>
        <authorList>
            <person name="Birren B.W."/>
            <person name="Lander E.S."/>
            <person name="Galagan J.E."/>
            <person name="Nusbaum C."/>
            <person name="Devon K."/>
            <person name="Henn M."/>
            <person name="Ma L.-J."/>
            <person name="Jaffe D.B."/>
            <person name="Butler J."/>
            <person name="Alvarez P."/>
            <person name="Gnerre S."/>
            <person name="Grabherr M."/>
            <person name="Kleber M."/>
            <person name="Mauceli E.W."/>
            <person name="Brockman W."/>
            <person name="Rounsley S."/>
            <person name="Young S.K."/>
            <person name="LaButti K."/>
            <person name="Pushparaj V."/>
            <person name="DeCaprio D."/>
            <person name="Crawford M."/>
            <person name="Koehrsen M."/>
            <person name="Engels R."/>
            <person name="Montgomery P."/>
            <person name="Pearson M."/>
            <person name="Howarth C."/>
            <person name="Larson L."/>
            <person name="Luoma S."/>
            <person name="White J."/>
            <person name="Alvarado L."/>
            <person name="Kodira C.D."/>
            <person name="Zeng Q."/>
            <person name="Oleary S."/>
            <person name="Yandava C."/>
            <person name="Denning D.W."/>
            <person name="Nierman W.C."/>
            <person name="Milne T."/>
            <person name="Madden K."/>
        </authorList>
    </citation>
    <scope>NUCLEOTIDE SEQUENCE [LARGE SCALE GENOMIC DNA]</scope>
    <source>
        <strain evidence="3">NIH 2624 / FGSC A1156</strain>
    </source>
</reference>
<evidence type="ECO:0000259" key="1">
    <source>
        <dbReference type="PROSITE" id="PS50011"/>
    </source>
</evidence>
<dbReference type="SUPFAM" id="SSF56112">
    <property type="entry name" value="Protein kinase-like (PK-like)"/>
    <property type="match status" value="1"/>
</dbReference>
<dbReference type="GO" id="GO:0004674">
    <property type="term" value="F:protein serine/threonine kinase activity"/>
    <property type="evidence" value="ECO:0007669"/>
    <property type="project" value="TreeGrafter"/>
</dbReference>
<dbReference type="EMBL" id="CH476594">
    <property type="protein sequence ID" value="EAU39522.1"/>
    <property type="molecule type" value="Genomic_DNA"/>
</dbReference>
<dbReference type="InterPro" id="IPR011009">
    <property type="entry name" value="Kinase-like_dom_sf"/>
</dbReference>
<dbReference type="InterPro" id="IPR000719">
    <property type="entry name" value="Prot_kinase_dom"/>
</dbReference>
<dbReference type="GO" id="GO:0005524">
    <property type="term" value="F:ATP binding"/>
    <property type="evidence" value="ECO:0007669"/>
    <property type="project" value="InterPro"/>
</dbReference>
<dbReference type="RefSeq" id="XP_001210962.1">
    <property type="nucleotide sequence ID" value="XM_001210962.1"/>
</dbReference>
<dbReference type="GeneID" id="4355637"/>
<sequence>MHSRGYVHGDIHLRNILVKLPSGFDHFSVEQLYEEYGEPETISITRRDGKQLPPNAPSKAVIPLYLGKNAEDFELPDTHVLLCDSGEAFAPDLDPRRGKDCHTPLAMRPPEAQFEPEAPLSYSADIWSLAIAIWEILGMQPIFSTSFMSADELISQQIDVLGPLPSDWWMRWQERSQFFDSNGRPKEGRYVWSGIELAFEGCVQEYRRERGCEFDKEEATAIIDLFRRMLVIRPEERPTIKEVLQSEWMVKWALPQLKRDTQTM</sequence>
<evidence type="ECO:0000313" key="2">
    <source>
        <dbReference type="EMBL" id="EAU39522.1"/>
    </source>
</evidence>
<dbReference type="HOGENOM" id="CLU_000288_81_2_1"/>
<name>Q0CZK8_ASPTN</name>
<proteinExistence type="predicted"/>
<dbReference type="VEuPathDB" id="FungiDB:ATEG_00876"/>
<dbReference type="AlphaFoldDB" id="Q0CZK8"/>